<feature type="transmembrane region" description="Helical" evidence="8">
    <location>
        <begin position="21"/>
        <end position="48"/>
    </location>
</feature>
<dbReference type="PANTHER" id="PTHR43357">
    <property type="entry name" value="INNER MEMBRANE ABC TRANSPORTER PERMEASE PROTEIN YDCV"/>
    <property type="match status" value="1"/>
</dbReference>
<comment type="subcellular location">
    <subcellularLocation>
        <location evidence="1">Cell inner membrane</location>
        <topology evidence="1">Multi-pass membrane protein</topology>
    </subcellularLocation>
    <subcellularLocation>
        <location evidence="8">Cell membrane</location>
        <topology evidence="8">Multi-pass membrane protein</topology>
    </subcellularLocation>
</comment>
<accession>A0ABV6CCR1</accession>
<keyword evidence="5 8" id="KW-0812">Transmembrane</keyword>
<organism evidence="10 11">
    <name type="scientific">Thorsellia kenyensis</name>
    <dbReference type="NCBI Taxonomy" id="1549888"/>
    <lineage>
        <taxon>Bacteria</taxon>
        <taxon>Pseudomonadati</taxon>
        <taxon>Pseudomonadota</taxon>
        <taxon>Gammaproteobacteria</taxon>
        <taxon>Enterobacterales</taxon>
        <taxon>Thorselliaceae</taxon>
        <taxon>Thorsellia</taxon>
    </lineage>
</organism>
<feature type="transmembrane region" description="Helical" evidence="8">
    <location>
        <begin position="299"/>
        <end position="321"/>
    </location>
</feature>
<dbReference type="CDD" id="cd06261">
    <property type="entry name" value="TM_PBP2"/>
    <property type="match status" value="2"/>
</dbReference>
<feature type="transmembrane region" description="Helical" evidence="8">
    <location>
        <begin position="255"/>
        <end position="275"/>
    </location>
</feature>
<evidence type="ECO:0000256" key="1">
    <source>
        <dbReference type="ARBA" id="ARBA00004429"/>
    </source>
</evidence>
<keyword evidence="7 8" id="KW-0472">Membrane</keyword>
<sequence length="563" mass="61841">MSHTSNLKLSIKHALQLQKQRGWLSLNISFLLALIVLSPVISLVFWALSSDLFHWQHLIDYVLPNVTTSTLVLLIGVGIVVALLGTGAAILMTFYQFPSKSILNWALLLPLAVPTYIIAYAYIDILHPLGPVQSLIREFLGYSSPRDLRLPNLRSYPIFSAVLLLGFVLYPYVYLSTRAMLMTQSANLIEVSKSLGSSRYDILKRVVLPLARPAIIVGLSLALLETLNDIGASEFLGVQTLTTSIYSTWANRSNFGGAAQIALTMLLIIIFILYLEKKARKASQYTNSSRSKLIVPRKINGINGIFLAILCWFPILIGFLIPTSYLIKQCIIQLIRGNGISPLLIKSAVNTYLIAFLAVIITLFLGLCIAWGARRMSDSKKAPIPALLKQITSLGYAIPGTVLAIGLLTPLGWTDGLFQQFGFSKQIMLGSILGLLLAYVIRFLAISIGSLSSGLSRIPPSLEQSSRLLGKHSWQTLFHIHLPLLKPSLLTAALLIFVDTMKELPATLLLRPLNFETLATLLYAEAARGSYEEGAIAAVLIVLVGLLPVIFLAKASQNIYRKM</sequence>
<evidence type="ECO:0000256" key="8">
    <source>
        <dbReference type="RuleBase" id="RU363032"/>
    </source>
</evidence>
<dbReference type="InterPro" id="IPR035906">
    <property type="entry name" value="MetI-like_sf"/>
</dbReference>
<evidence type="ECO:0000256" key="6">
    <source>
        <dbReference type="ARBA" id="ARBA00022989"/>
    </source>
</evidence>
<proteinExistence type="inferred from homology"/>
<feature type="transmembrane region" description="Helical" evidence="8">
    <location>
        <begin position="156"/>
        <end position="175"/>
    </location>
</feature>
<feature type="transmembrane region" description="Helical" evidence="8">
    <location>
        <begin position="433"/>
        <end position="455"/>
    </location>
</feature>
<evidence type="ECO:0000256" key="4">
    <source>
        <dbReference type="ARBA" id="ARBA00022519"/>
    </source>
</evidence>
<name>A0ABV6CCR1_9GAMM</name>
<evidence type="ECO:0000256" key="5">
    <source>
        <dbReference type="ARBA" id="ARBA00022692"/>
    </source>
</evidence>
<dbReference type="Gene3D" id="1.10.3720.10">
    <property type="entry name" value="MetI-like"/>
    <property type="match status" value="2"/>
</dbReference>
<feature type="transmembrane region" description="Helical" evidence="8">
    <location>
        <begin position="102"/>
        <end position="123"/>
    </location>
</feature>
<keyword evidence="3" id="KW-1003">Cell membrane</keyword>
<feature type="transmembrane region" description="Helical" evidence="8">
    <location>
        <begin position="535"/>
        <end position="553"/>
    </location>
</feature>
<evidence type="ECO:0000256" key="7">
    <source>
        <dbReference type="ARBA" id="ARBA00023136"/>
    </source>
</evidence>
<reference evidence="10 11" key="1">
    <citation type="submission" date="2024-09" db="EMBL/GenBank/DDBJ databases">
        <authorList>
            <person name="Sun Q."/>
            <person name="Mori K."/>
        </authorList>
    </citation>
    <scope>NUCLEOTIDE SEQUENCE [LARGE SCALE GENOMIC DNA]</scope>
    <source>
        <strain evidence="10 11">CCM 8545</strain>
    </source>
</reference>
<keyword evidence="2 8" id="KW-0813">Transport</keyword>
<evidence type="ECO:0000313" key="11">
    <source>
        <dbReference type="Proteomes" id="UP001589758"/>
    </source>
</evidence>
<feature type="domain" description="ABC transmembrane type-1" evidence="9">
    <location>
        <begin position="348"/>
        <end position="552"/>
    </location>
</feature>
<gene>
    <name evidence="10" type="ORF">ACFFIT_07445</name>
</gene>
<keyword evidence="11" id="KW-1185">Reference proteome</keyword>
<evidence type="ECO:0000256" key="2">
    <source>
        <dbReference type="ARBA" id="ARBA00022448"/>
    </source>
</evidence>
<feature type="transmembrane region" description="Helical" evidence="8">
    <location>
        <begin position="206"/>
        <end position="224"/>
    </location>
</feature>
<dbReference type="Pfam" id="PF00528">
    <property type="entry name" value="BPD_transp_1"/>
    <property type="match status" value="2"/>
</dbReference>
<evidence type="ECO:0000259" key="9">
    <source>
        <dbReference type="PROSITE" id="PS50928"/>
    </source>
</evidence>
<dbReference type="PANTHER" id="PTHR43357:SF3">
    <property type="entry name" value="FE(3+)-TRANSPORT SYSTEM PERMEASE PROTEIN FBPB 2"/>
    <property type="match status" value="1"/>
</dbReference>
<dbReference type="RefSeq" id="WP_385877031.1">
    <property type="nucleotide sequence ID" value="NZ_JBHLXE010000084.1"/>
</dbReference>
<evidence type="ECO:0000256" key="3">
    <source>
        <dbReference type="ARBA" id="ARBA00022475"/>
    </source>
</evidence>
<feature type="transmembrane region" description="Helical" evidence="8">
    <location>
        <begin position="394"/>
        <end position="413"/>
    </location>
</feature>
<comment type="similarity">
    <text evidence="8">Belongs to the binding-protein-dependent transport system permease family.</text>
</comment>
<protein>
    <submittedName>
        <fullName evidence="10">ABC transporter permease</fullName>
    </submittedName>
</protein>
<dbReference type="InterPro" id="IPR000515">
    <property type="entry name" value="MetI-like"/>
</dbReference>
<dbReference type="Proteomes" id="UP001589758">
    <property type="component" value="Unassembled WGS sequence"/>
</dbReference>
<dbReference type="SUPFAM" id="SSF161098">
    <property type="entry name" value="MetI-like"/>
    <property type="match status" value="2"/>
</dbReference>
<comment type="caution">
    <text evidence="10">The sequence shown here is derived from an EMBL/GenBank/DDBJ whole genome shotgun (WGS) entry which is preliminary data.</text>
</comment>
<feature type="transmembrane region" description="Helical" evidence="8">
    <location>
        <begin position="476"/>
        <end position="498"/>
    </location>
</feature>
<dbReference type="EMBL" id="JBHLXE010000084">
    <property type="protein sequence ID" value="MFC0179920.1"/>
    <property type="molecule type" value="Genomic_DNA"/>
</dbReference>
<keyword evidence="6 8" id="KW-1133">Transmembrane helix</keyword>
<feature type="transmembrane region" description="Helical" evidence="8">
    <location>
        <begin position="68"/>
        <end position="95"/>
    </location>
</feature>
<feature type="domain" description="ABC transmembrane type-1" evidence="9">
    <location>
        <begin position="67"/>
        <end position="276"/>
    </location>
</feature>
<feature type="transmembrane region" description="Helical" evidence="8">
    <location>
        <begin position="352"/>
        <end position="373"/>
    </location>
</feature>
<dbReference type="PROSITE" id="PS50928">
    <property type="entry name" value="ABC_TM1"/>
    <property type="match status" value="2"/>
</dbReference>
<keyword evidence="4" id="KW-0997">Cell inner membrane</keyword>
<evidence type="ECO:0000313" key="10">
    <source>
        <dbReference type="EMBL" id="MFC0179920.1"/>
    </source>
</evidence>